<dbReference type="OrthoDB" id="9809725at2"/>
<keyword evidence="4" id="KW-1185">Reference proteome</keyword>
<proteinExistence type="predicted"/>
<dbReference type="STRING" id="54915.ADS79_16445"/>
<dbReference type="InterPro" id="IPR016181">
    <property type="entry name" value="Acyl_CoA_acyltransferase"/>
</dbReference>
<evidence type="ECO:0000313" key="3">
    <source>
        <dbReference type="Proteomes" id="UP000036834"/>
    </source>
</evidence>
<reference evidence="1 4" key="3">
    <citation type="submission" date="2019-06" db="EMBL/GenBank/DDBJ databases">
        <title>Whole genome shotgun sequence of Brevibacillus reuszeri NBRC 15719.</title>
        <authorList>
            <person name="Hosoyama A."/>
            <person name="Uohara A."/>
            <person name="Ohji S."/>
            <person name="Ichikawa N."/>
        </authorList>
    </citation>
    <scope>NUCLEOTIDE SEQUENCE [LARGE SCALE GENOMIC DNA]</scope>
    <source>
        <strain evidence="1 4">NBRC 15719</strain>
    </source>
</reference>
<dbReference type="EMBL" id="LGIQ01000009">
    <property type="protein sequence ID" value="KNB70508.1"/>
    <property type="molecule type" value="Genomic_DNA"/>
</dbReference>
<dbReference type="AlphaFoldDB" id="A0A0K9YP60"/>
<dbReference type="SUPFAM" id="SSF55729">
    <property type="entry name" value="Acyl-CoA N-acyltransferases (Nat)"/>
    <property type="match status" value="1"/>
</dbReference>
<organism evidence="2 3">
    <name type="scientific">Brevibacillus reuszeri</name>
    <dbReference type="NCBI Taxonomy" id="54915"/>
    <lineage>
        <taxon>Bacteria</taxon>
        <taxon>Bacillati</taxon>
        <taxon>Bacillota</taxon>
        <taxon>Bacilli</taxon>
        <taxon>Bacillales</taxon>
        <taxon>Paenibacillaceae</taxon>
        <taxon>Brevibacillus</taxon>
    </lineage>
</organism>
<accession>A0A0K9YP60</accession>
<dbReference type="Proteomes" id="UP000036834">
    <property type="component" value="Unassembled WGS sequence"/>
</dbReference>
<evidence type="ECO:0000313" key="2">
    <source>
        <dbReference type="EMBL" id="KNB70508.1"/>
    </source>
</evidence>
<gene>
    <name evidence="2" type="ORF">ADS79_16445</name>
    <name evidence="1" type="ORF">BRE01_37810</name>
</gene>
<name>A0A0K9YP60_9BACL</name>
<reference evidence="3" key="1">
    <citation type="submission" date="2015-07" db="EMBL/GenBank/DDBJ databases">
        <title>Genome sequencing project for genomic taxonomy and phylogenomics of Bacillus-like bacteria.</title>
        <authorList>
            <person name="Liu B."/>
            <person name="Wang J."/>
            <person name="Zhu Y."/>
            <person name="Liu G."/>
            <person name="Chen Q."/>
            <person name="Chen Z."/>
            <person name="Lan J."/>
            <person name="Che J."/>
            <person name="Ge C."/>
            <person name="Shi H."/>
            <person name="Pan Z."/>
            <person name="Liu X."/>
        </authorList>
    </citation>
    <scope>NUCLEOTIDE SEQUENCE [LARGE SCALE GENOMIC DNA]</scope>
    <source>
        <strain evidence="3">DSM 9887</strain>
    </source>
</reference>
<dbReference type="Proteomes" id="UP000319578">
    <property type="component" value="Unassembled WGS sequence"/>
</dbReference>
<dbReference type="RefSeq" id="WP_049739497.1">
    <property type="nucleotide sequence ID" value="NZ_BJON01000014.1"/>
</dbReference>
<protein>
    <recommendedName>
        <fullName evidence="5">BioF2-like acetyltransferase domain-containing protein</fullName>
    </recommendedName>
</protein>
<sequence>MSNHISLYDQSNLERIDWPDTEDGRYAKAYLEPLLREGTDRFMRNVRTRMLVLRTEDLVLPVTVNDDDYDNSYVCSPYTHYIRYAKRELELLNRPLMEKSLSAILDVLGYFMKSSQLNQVVHVNNWLLSTNLYPRLSEGQLAAIVNTVREAFPEHAIVLRSLSSSLHPAMIATLQANGCKLVPSRQIYLYQSNDPAFGNAKSRWLLKRDYELLAKNGYEFVSPSDITDTDVPRIAELYAMLYLDKYSYDNPQFDTAFIRLAKQTGVLTLYGLRKEGRLDAVMGFFNRNGVMTTPLFGYDTSQPASVGLYRMLSACLIRQAREMGDLLHESAGAAQFKRNRGAIADIEYSAVFDSHLPLGRRWCWTLLEQLLNGIGVPIMRKYKL</sequence>
<reference evidence="2" key="2">
    <citation type="submission" date="2015-07" db="EMBL/GenBank/DDBJ databases">
        <title>MeaNS - Measles Nucleotide Surveillance Program.</title>
        <authorList>
            <person name="Tran T."/>
            <person name="Druce J."/>
        </authorList>
    </citation>
    <scope>NUCLEOTIDE SEQUENCE</scope>
    <source>
        <strain evidence="2">DSM 9887</strain>
    </source>
</reference>
<evidence type="ECO:0000313" key="1">
    <source>
        <dbReference type="EMBL" id="GED70079.1"/>
    </source>
</evidence>
<evidence type="ECO:0008006" key="5">
    <source>
        <dbReference type="Google" id="ProtNLM"/>
    </source>
</evidence>
<dbReference type="EMBL" id="BJON01000014">
    <property type="protein sequence ID" value="GED70079.1"/>
    <property type="molecule type" value="Genomic_DNA"/>
</dbReference>
<comment type="caution">
    <text evidence="2">The sequence shown here is derived from an EMBL/GenBank/DDBJ whole genome shotgun (WGS) entry which is preliminary data.</text>
</comment>
<evidence type="ECO:0000313" key="4">
    <source>
        <dbReference type="Proteomes" id="UP000319578"/>
    </source>
</evidence>
<dbReference type="PATRIC" id="fig|54915.3.peg.2337"/>